<organism evidence="1 2">
    <name type="scientific">Thiolapillus brandeum</name>
    <dbReference type="NCBI Taxonomy" id="1076588"/>
    <lineage>
        <taxon>Bacteria</taxon>
        <taxon>Pseudomonadati</taxon>
        <taxon>Pseudomonadota</taxon>
        <taxon>Gammaproteobacteria</taxon>
        <taxon>Chromatiales</taxon>
        <taxon>Sedimenticolaceae</taxon>
        <taxon>Thiolapillus</taxon>
    </lineage>
</organism>
<name>A0A7U6GKQ0_9GAMM</name>
<evidence type="ECO:0000313" key="1">
    <source>
        <dbReference type="EMBL" id="BAO45437.1"/>
    </source>
</evidence>
<evidence type="ECO:0000313" key="2">
    <source>
        <dbReference type="Proteomes" id="UP000031631"/>
    </source>
</evidence>
<dbReference type="EMBL" id="AP012273">
    <property type="protein sequence ID" value="BAO45437.1"/>
    <property type="molecule type" value="Genomic_DNA"/>
</dbReference>
<dbReference type="KEGG" id="tbn:TBH_C2530"/>
<gene>
    <name evidence="1" type="ORF">TBH_C2530</name>
</gene>
<dbReference type="AlphaFoldDB" id="A0A7U6GKQ0"/>
<dbReference type="OrthoDB" id="9127558at2"/>
<dbReference type="Proteomes" id="UP000031631">
    <property type="component" value="Chromosome"/>
</dbReference>
<reference evidence="1 2" key="1">
    <citation type="journal article" date="2014" name="PLoS ONE">
        <title>Physiological and genomic features of a novel sulfur-oxidizing gammaproteobacterium belonging to a previously uncultivated symbiotic lineage isolated from a hydrothermal vent.</title>
        <authorList>
            <person name="Nunoura T."/>
            <person name="Takaki Y."/>
            <person name="Kazama H."/>
            <person name="Kakuta J."/>
            <person name="Shimamura S."/>
            <person name="Makita H."/>
            <person name="Hirai M."/>
            <person name="Miyazaki M."/>
            <person name="Takai K."/>
        </authorList>
    </citation>
    <scope>NUCLEOTIDE SEQUENCE [LARGE SCALE GENOMIC DNA]</scope>
    <source>
        <strain evidence="1 2">Hiromi1</strain>
    </source>
</reference>
<proteinExistence type="predicted"/>
<dbReference type="RefSeq" id="WP_041069070.1">
    <property type="nucleotide sequence ID" value="NZ_AP012273.1"/>
</dbReference>
<protein>
    <recommendedName>
        <fullName evidence="3">DUF2489 domain-containing protein</fullName>
    </recommendedName>
</protein>
<keyword evidence="2" id="KW-1185">Reference proteome</keyword>
<sequence length="151" mass="17408">MGILLTSTVIAAIVAAAVAFWTAQRKISIENITQDRRAWREKIRNNALSVHDALISRDEKSLNKHRAEFAALLNPNDIDDREIIGSIKLPVDGRENEYADEFSERIALLLKHDWERVKLEAGPFFMRIKGVRQLLSKIIYQPNREKYKRAP</sequence>
<accession>A0A7U6GKQ0</accession>
<evidence type="ECO:0008006" key="3">
    <source>
        <dbReference type="Google" id="ProtNLM"/>
    </source>
</evidence>